<dbReference type="EMBL" id="CAADHO010000001">
    <property type="protein sequence ID" value="VFQ42503.1"/>
    <property type="molecule type" value="Genomic_DNA"/>
</dbReference>
<gene>
    <name evidence="3" type="ORF">MSL71_1240</name>
</gene>
<keyword evidence="3" id="KW-0575">Peroxidase</keyword>
<keyword evidence="4" id="KW-1185">Reference proteome</keyword>
<feature type="transmembrane region" description="Helical" evidence="1">
    <location>
        <begin position="202"/>
        <end position="224"/>
    </location>
</feature>
<dbReference type="Proteomes" id="UP000507962">
    <property type="component" value="Unassembled WGS sequence"/>
</dbReference>
<evidence type="ECO:0000256" key="1">
    <source>
        <dbReference type="SAM" id="Phobius"/>
    </source>
</evidence>
<feature type="domain" description="Phosphatidic acid phosphatase type 2/haloperoxidase" evidence="2">
    <location>
        <begin position="96"/>
        <end position="217"/>
    </location>
</feature>
<keyword evidence="3" id="KW-0560">Oxidoreductase</keyword>
<dbReference type="GO" id="GO:0004601">
    <property type="term" value="F:peroxidase activity"/>
    <property type="evidence" value="ECO:0007669"/>
    <property type="project" value="UniProtKB-KW"/>
</dbReference>
<protein>
    <submittedName>
        <fullName evidence="3">Phosphatidic acid phosphatase type 2/haloperoxidase</fullName>
    </submittedName>
</protein>
<evidence type="ECO:0000313" key="3">
    <source>
        <dbReference type="EMBL" id="VFQ42503.1"/>
    </source>
</evidence>
<accession>A0A4U8YMR0</accession>
<keyword evidence="1" id="KW-1133">Transmembrane helix</keyword>
<dbReference type="AlphaFoldDB" id="A0A4U8YMR0"/>
<dbReference type="RefSeq" id="WP_180136748.1">
    <property type="nucleotide sequence ID" value="NZ_CAADHO010000001.1"/>
</dbReference>
<proteinExistence type="predicted"/>
<name>A0A4U8YMR0_9BACT</name>
<feature type="transmembrane region" description="Helical" evidence="1">
    <location>
        <begin position="53"/>
        <end position="74"/>
    </location>
</feature>
<sequence length="257" mass="27938">MGFLRRVSLGVVVLGATLALFEMTDLDLWVQDHLFHFETGLWLVDRNAVVPRLLFYTGIKGVIIAFGVTLLVRYGLSFRTKSGVAQGLPGDRQRWLTVILSLVVVPLTIATMKDVTNIYCPSQIVRYGGDKPYVKPFEPYPEVCSRCDSGRCFPAGHASGGFALMALARLYGDRRRKMAGLGAGVALGWVMGGYQMMKGAHFLSHTVVTMVIAWILIECVAGVAQRVHPDPGHRARGRRGVPLAGGCCGEEDGASLT</sequence>
<keyword evidence="1" id="KW-0812">Transmembrane</keyword>
<evidence type="ECO:0000259" key="2">
    <source>
        <dbReference type="Pfam" id="PF01569"/>
    </source>
</evidence>
<dbReference type="Gene3D" id="1.20.144.10">
    <property type="entry name" value="Phosphatidic acid phosphatase type 2/haloperoxidase"/>
    <property type="match status" value="1"/>
</dbReference>
<feature type="transmembrane region" description="Helical" evidence="1">
    <location>
        <begin position="179"/>
        <end position="196"/>
    </location>
</feature>
<dbReference type="InterPro" id="IPR036938">
    <property type="entry name" value="PAP2/HPO_sf"/>
</dbReference>
<evidence type="ECO:0000313" key="4">
    <source>
        <dbReference type="Proteomes" id="UP000507962"/>
    </source>
</evidence>
<dbReference type="SUPFAM" id="SSF48317">
    <property type="entry name" value="Acid phosphatase/Vanadium-dependent haloperoxidase"/>
    <property type="match status" value="1"/>
</dbReference>
<reference evidence="3 4" key="1">
    <citation type="submission" date="2019-03" db="EMBL/GenBank/DDBJ databases">
        <authorList>
            <person name="Nijsse B."/>
        </authorList>
    </citation>
    <scope>NUCLEOTIDE SEQUENCE [LARGE SCALE GENOMIC DNA]</scope>
    <source>
        <strain evidence="3">Desulfoluna butyratoxydans MSL71</strain>
    </source>
</reference>
<dbReference type="InterPro" id="IPR000326">
    <property type="entry name" value="PAP2/HPO"/>
</dbReference>
<dbReference type="Pfam" id="PF01569">
    <property type="entry name" value="PAP2"/>
    <property type="match status" value="1"/>
</dbReference>
<dbReference type="CDD" id="cd03396">
    <property type="entry name" value="PAP2_like_6"/>
    <property type="match status" value="1"/>
</dbReference>
<keyword evidence="1" id="KW-0472">Membrane</keyword>
<organism evidence="3 4">
    <name type="scientific">Desulfoluna butyratoxydans</name>
    <dbReference type="NCBI Taxonomy" id="231438"/>
    <lineage>
        <taxon>Bacteria</taxon>
        <taxon>Pseudomonadati</taxon>
        <taxon>Thermodesulfobacteriota</taxon>
        <taxon>Desulfobacteria</taxon>
        <taxon>Desulfobacterales</taxon>
        <taxon>Desulfolunaceae</taxon>
        <taxon>Desulfoluna</taxon>
    </lineage>
</organism>